<sequence>MQTQFLMLQSQQDQIKHEVKLKIQQAWRKQKDYQELETSKIGQILQICYKDDDNKVYKLISHRRLKRL</sequence>
<gene>
    <name evidence="1" type="ORF">PSON_ATCC_30995.1.T0990021</name>
</gene>
<evidence type="ECO:0000313" key="1">
    <source>
        <dbReference type="EMBL" id="CAD8111716.1"/>
    </source>
</evidence>
<organism evidence="1 2">
    <name type="scientific">Paramecium sonneborni</name>
    <dbReference type="NCBI Taxonomy" id="65129"/>
    <lineage>
        <taxon>Eukaryota</taxon>
        <taxon>Sar</taxon>
        <taxon>Alveolata</taxon>
        <taxon>Ciliophora</taxon>
        <taxon>Intramacronucleata</taxon>
        <taxon>Oligohymenophorea</taxon>
        <taxon>Peniculida</taxon>
        <taxon>Parameciidae</taxon>
        <taxon>Paramecium</taxon>
    </lineage>
</organism>
<dbReference type="EMBL" id="CAJJDN010000099">
    <property type="protein sequence ID" value="CAD8111716.1"/>
    <property type="molecule type" value="Genomic_DNA"/>
</dbReference>
<proteinExistence type="predicted"/>
<protein>
    <submittedName>
        <fullName evidence="1">Uncharacterized protein</fullName>
    </submittedName>
</protein>
<reference evidence="1" key="1">
    <citation type="submission" date="2021-01" db="EMBL/GenBank/DDBJ databases">
        <authorList>
            <consortium name="Genoscope - CEA"/>
            <person name="William W."/>
        </authorList>
    </citation>
    <scope>NUCLEOTIDE SEQUENCE</scope>
</reference>
<dbReference type="Proteomes" id="UP000692954">
    <property type="component" value="Unassembled WGS sequence"/>
</dbReference>
<accession>A0A8S1Q7V6</accession>
<dbReference type="AlphaFoldDB" id="A0A8S1Q7V6"/>
<comment type="caution">
    <text evidence="1">The sequence shown here is derived from an EMBL/GenBank/DDBJ whole genome shotgun (WGS) entry which is preliminary data.</text>
</comment>
<keyword evidence="2" id="KW-1185">Reference proteome</keyword>
<evidence type="ECO:0000313" key="2">
    <source>
        <dbReference type="Proteomes" id="UP000692954"/>
    </source>
</evidence>
<name>A0A8S1Q7V6_9CILI</name>